<dbReference type="Pfam" id="PF00664">
    <property type="entry name" value="ABC_membrane"/>
    <property type="match status" value="1"/>
</dbReference>
<keyword evidence="4 5" id="KW-0472">Membrane</keyword>
<dbReference type="GO" id="GO:0016020">
    <property type="term" value="C:membrane"/>
    <property type="evidence" value="ECO:0007669"/>
    <property type="project" value="UniProtKB-SubCell"/>
</dbReference>
<dbReference type="PANTHER" id="PTHR43394:SF1">
    <property type="entry name" value="ATP-BINDING CASSETTE SUB-FAMILY B MEMBER 10, MITOCHONDRIAL"/>
    <property type="match status" value="1"/>
</dbReference>
<feature type="transmembrane region" description="Helical" evidence="5">
    <location>
        <begin position="117"/>
        <end position="146"/>
    </location>
</feature>
<name>X0T1T3_9ZZZZ</name>
<dbReference type="GO" id="GO:0005524">
    <property type="term" value="F:ATP binding"/>
    <property type="evidence" value="ECO:0007669"/>
    <property type="project" value="InterPro"/>
</dbReference>
<keyword evidence="3 5" id="KW-1133">Transmembrane helix</keyword>
<reference evidence="7" key="1">
    <citation type="journal article" date="2014" name="Front. Microbiol.">
        <title>High frequency of phylogenetically diverse reductive dehalogenase-homologous genes in deep subseafloor sedimentary metagenomes.</title>
        <authorList>
            <person name="Kawai M."/>
            <person name="Futagami T."/>
            <person name="Toyoda A."/>
            <person name="Takaki Y."/>
            <person name="Nishi S."/>
            <person name="Hori S."/>
            <person name="Arai W."/>
            <person name="Tsubouchi T."/>
            <person name="Morono Y."/>
            <person name="Uchiyama I."/>
            <person name="Ito T."/>
            <person name="Fujiyama A."/>
            <person name="Inagaki F."/>
            <person name="Takami H."/>
        </authorList>
    </citation>
    <scope>NUCLEOTIDE SEQUENCE</scope>
    <source>
        <strain evidence="7">Expedition CK06-06</strain>
    </source>
</reference>
<dbReference type="GO" id="GO:0015421">
    <property type="term" value="F:ABC-type oligopeptide transporter activity"/>
    <property type="evidence" value="ECO:0007669"/>
    <property type="project" value="TreeGrafter"/>
</dbReference>
<evidence type="ECO:0000313" key="7">
    <source>
        <dbReference type="EMBL" id="GAF87214.1"/>
    </source>
</evidence>
<feature type="domain" description="ABC transmembrane type-1" evidence="6">
    <location>
        <begin position="2"/>
        <end position="147"/>
    </location>
</feature>
<evidence type="ECO:0000259" key="6">
    <source>
        <dbReference type="PROSITE" id="PS50929"/>
    </source>
</evidence>
<evidence type="ECO:0000256" key="4">
    <source>
        <dbReference type="ARBA" id="ARBA00023136"/>
    </source>
</evidence>
<feature type="non-terminal residue" evidence="7">
    <location>
        <position position="147"/>
    </location>
</feature>
<keyword evidence="2 5" id="KW-0812">Transmembrane</keyword>
<gene>
    <name evidence="7" type="ORF">S01H1_25075</name>
</gene>
<comment type="caution">
    <text evidence="7">The sequence shown here is derived from an EMBL/GenBank/DDBJ whole genome shotgun (WGS) entry which is preliminary data.</text>
</comment>
<dbReference type="InterPro" id="IPR036640">
    <property type="entry name" value="ABC1_TM_sf"/>
</dbReference>
<evidence type="ECO:0000256" key="2">
    <source>
        <dbReference type="ARBA" id="ARBA00022692"/>
    </source>
</evidence>
<evidence type="ECO:0000256" key="1">
    <source>
        <dbReference type="ARBA" id="ARBA00004141"/>
    </source>
</evidence>
<organism evidence="7">
    <name type="scientific">marine sediment metagenome</name>
    <dbReference type="NCBI Taxonomy" id="412755"/>
    <lineage>
        <taxon>unclassified sequences</taxon>
        <taxon>metagenomes</taxon>
        <taxon>ecological metagenomes</taxon>
    </lineage>
</organism>
<dbReference type="SUPFAM" id="SSF90123">
    <property type="entry name" value="ABC transporter transmembrane region"/>
    <property type="match status" value="1"/>
</dbReference>
<dbReference type="InterPro" id="IPR011527">
    <property type="entry name" value="ABC1_TM_dom"/>
</dbReference>
<dbReference type="PROSITE" id="PS50929">
    <property type="entry name" value="ABC_TM1F"/>
    <property type="match status" value="1"/>
</dbReference>
<proteinExistence type="predicted"/>
<feature type="transmembrane region" description="Helical" evidence="5">
    <location>
        <begin position="43"/>
        <end position="68"/>
    </location>
</feature>
<evidence type="ECO:0000256" key="3">
    <source>
        <dbReference type="ARBA" id="ARBA00022989"/>
    </source>
</evidence>
<sequence>MLLTIACASTWAFVRAISPYITGLAFDEIYISLEKGELANINVMGYISILILIVVITFLAQGFATFFGGNIHQGTYKKLRGDVFDSLQRQSHKYFGDHSTGELISRSTSDIMRSSEIFWAIPINGTLMVVEFTVLISLLFVINYLIG</sequence>
<dbReference type="EMBL" id="BARS01015110">
    <property type="protein sequence ID" value="GAF87214.1"/>
    <property type="molecule type" value="Genomic_DNA"/>
</dbReference>
<accession>X0T1T3</accession>
<dbReference type="PANTHER" id="PTHR43394">
    <property type="entry name" value="ATP-DEPENDENT PERMEASE MDL1, MITOCHONDRIAL"/>
    <property type="match status" value="1"/>
</dbReference>
<dbReference type="AlphaFoldDB" id="X0T1T3"/>
<protein>
    <recommendedName>
        <fullName evidence="6">ABC transmembrane type-1 domain-containing protein</fullName>
    </recommendedName>
</protein>
<comment type="subcellular location">
    <subcellularLocation>
        <location evidence="1">Membrane</location>
        <topology evidence="1">Multi-pass membrane protein</topology>
    </subcellularLocation>
</comment>
<dbReference type="InterPro" id="IPR039421">
    <property type="entry name" value="Type_1_exporter"/>
</dbReference>
<evidence type="ECO:0000256" key="5">
    <source>
        <dbReference type="SAM" id="Phobius"/>
    </source>
</evidence>
<dbReference type="Gene3D" id="1.20.1560.10">
    <property type="entry name" value="ABC transporter type 1, transmembrane domain"/>
    <property type="match status" value="1"/>
</dbReference>